<organism evidence="1">
    <name type="scientific">Myoviridae sp. ctJ2i1</name>
    <dbReference type="NCBI Taxonomy" id="2825079"/>
    <lineage>
        <taxon>Viruses</taxon>
        <taxon>Duplodnaviria</taxon>
        <taxon>Heunggongvirae</taxon>
        <taxon>Uroviricota</taxon>
        <taxon>Caudoviricetes</taxon>
    </lineage>
</organism>
<reference evidence="1" key="1">
    <citation type="journal article" date="2021" name="Proc. Natl. Acad. Sci. U.S.A.">
        <title>A Catalog of Tens of Thousands of Viruses from Human Metagenomes Reveals Hidden Associations with Chronic Diseases.</title>
        <authorList>
            <person name="Tisza M.J."/>
            <person name="Buck C.B."/>
        </authorList>
    </citation>
    <scope>NUCLEOTIDE SEQUENCE</scope>
    <source>
        <strain evidence="1">CtJ2i1</strain>
    </source>
</reference>
<dbReference type="EMBL" id="BK016182">
    <property type="protein sequence ID" value="DAG00772.1"/>
    <property type="molecule type" value="Genomic_DNA"/>
</dbReference>
<proteinExistence type="predicted"/>
<accession>A0A8S5V252</accession>
<name>A0A8S5V252_9CAUD</name>
<protein>
    <submittedName>
        <fullName evidence="1">Uncharacterized protein</fullName>
    </submittedName>
</protein>
<evidence type="ECO:0000313" key="1">
    <source>
        <dbReference type="EMBL" id="DAG00772.1"/>
    </source>
</evidence>
<sequence length="64" mass="7937">MNIKLESILNNIQCNMIEEYYSNSIINKYSAKYNIIFNRGDEDDFLFVDRNYYYYYIYVCVFRI</sequence>